<evidence type="ECO:0000313" key="1">
    <source>
        <dbReference type="EMBL" id="GGM29800.1"/>
    </source>
</evidence>
<protein>
    <submittedName>
        <fullName evidence="1">Uncharacterized protein</fullName>
    </submittedName>
</protein>
<reference evidence="2" key="1">
    <citation type="journal article" date="2019" name="Int. J. Syst. Evol. Microbiol.">
        <title>The Global Catalogue of Microorganisms (GCM) 10K type strain sequencing project: providing services to taxonomists for standard genome sequencing and annotation.</title>
        <authorList>
            <consortium name="The Broad Institute Genomics Platform"/>
            <consortium name="The Broad Institute Genome Sequencing Center for Infectious Disease"/>
            <person name="Wu L."/>
            <person name="Ma J."/>
        </authorList>
    </citation>
    <scope>NUCLEOTIDE SEQUENCE [LARGE SCALE GENOMIC DNA]</scope>
    <source>
        <strain evidence="2">JCM 13501</strain>
    </source>
</reference>
<accession>A0ABQ2H499</accession>
<keyword evidence="2" id="KW-1185">Reference proteome</keyword>
<sequence>MRKAFYPRADYRFYHIGRGIVPIKELFRRSGFSNASLYTRGAKFGGMIA</sequence>
<gene>
    <name evidence="1" type="ORF">GCM10009425_45460</name>
</gene>
<name>A0ABQ2H499_9PSED</name>
<comment type="caution">
    <text evidence="1">The sequence shown here is derived from an EMBL/GenBank/DDBJ whole genome shotgun (WGS) entry which is preliminary data.</text>
</comment>
<evidence type="ECO:0000313" key="2">
    <source>
        <dbReference type="Proteomes" id="UP000616499"/>
    </source>
</evidence>
<proteinExistence type="predicted"/>
<dbReference type="EMBL" id="BMNW01000016">
    <property type="protein sequence ID" value="GGM29800.1"/>
    <property type="molecule type" value="Genomic_DNA"/>
</dbReference>
<dbReference type="Proteomes" id="UP000616499">
    <property type="component" value="Unassembled WGS sequence"/>
</dbReference>
<organism evidence="1 2">
    <name type="scientific">Pseudomonas asuensis</name>
    <dbReference type="NCBI Taxonomy" id="1825787"/>
    <lineage>
        <taxon>Bacteria</taxon>
        <taxon>Pseudomonadati</taxon>
        <taxon>Pseudomonadota</taxon>
        <taxon>Gammaproteobacteria</taxon>
        <taxon>Pseudomonadales</taxon>
        <taxon>Pseudomonadaceae</taxon>
        <taxon>Pseudomonas</taxon>
    </lineage>
</organism>